<keyword evidence="6 8" id="KW-0472">Membrane</keyword>
<protein>
    <submittedName>
        <fullName evidence="9">MLO-LIKE PROTEIN 1</fullName>
    </submittedName>
</protein>
<comment type="similarity">
    <text evidence="2">Belongs to the MLO family.</text>
</comment>
<dbReference type="GO" id="GO:0016020">
    <property type="term" value="C:membrane"/>
    <property type="evidence" value="ECO:0007669"/>
    <property type="project" value="UniProtKB-SubCell"/>
</dbReference>
<dbReference type="PANTHER" id="PTHR31942:SF49">
    <property type="entry name" value="MLO-LIKE PROTEIN 8"/>
    <property type="match status" value="1"/>
</dbReference>
<evidence type="ECO:0000256" key="8">
    <source>
        <dbReference type="SAM" id="Phobius"/>
    </source>
</evidence>
<name>A0A9Q0UP04_9ROSI</name>
<keyword evidence="4" id="KW-0611">Plant defense</keyword>
<gene>
    <name evidence="9" type="ORF">OIU74_005111</name>
</gene>
<comment type="subcellular location">
    <subcellularLocation>
        <location evidence="1">Membrane</location>
        <topology evidence="1">Multi-pass membrane protein</topology>
    </subcellularLocation>
</comment>
<feature type="transmembrane region" description="Helical" evidence="8">
    <location>
        <begin position="102"/>
        <end position="127"/>
    </location>
</feature>
<sequence length="291" mass="33014">MLDAFSDNFSSVSRSDYLTLHNGFITVHLAPGSKFNFQKYIKRSLEDDFKLVVGVGPVLWACFIIFLLLNVNGLQALFWASIIPVIYSFGLKSCFHDNFDLVIAKVALGVGALILCSYITLPLYALVTQVPSTFSGIFKSLQVKLFCWNEHDQVKSYRRKFQHQMDHLFLKQAFDQPTNYLLITRNDDGFAYEEISLRRANIQGSEEVAHACEEEACERRKDSYSDAGKYESDLEAEALSPTTTTTSFIVRVDDDDDVPVTIVRVDDDHDVVVPVTVTEVDAPHHERRNKK</sequence>
<accession>A0A9Q0UP04</accession>
<feature type="transmembrane region" description="Helical" evidence="8">
    <location>
        <begin position="76"/>
        <end position="95"/>
    </location>
</feature>
<dbReference type="InterPro" id="IPR004326">
    <property type="entry name" value="Mlo"/>
</dbReference>
<evidence type="ECO:0000256" key="4">
    <source>
        <dbReference type="ARBA" id="ARBA00022821"/>
    </source>
</evidence>
<evidence type="ECO:0000256" key="7">
    <source>
        <dbReference type="ARBA" id="ARBA00023265"/>
    </source>
</evidence>
<dbReference type="GO" id="GO:0006952">
    <property type="term" value="P:defense response"/>
    <property type="evidence" value="ECO:0007669"/>
    <property type="project" value="UniProtKB-KW"/>
</dbReference>
<keyword evidence="10" id="KW-1185">Reference proteome</keyword>
<evidence type="ECO:0000313" key="10">
    <source>
        <dbReference type="Proteomes" id="UP001151752"/>
    </source>
</evidence>
<reference evidence="9" key="2">
    <citation type="journal article" date="2023" name="Int. J. Mol. Sci.">
        <title>De Novo Assembly and Annotation of 11 Diverse Shrub Willow (Salix) Genomes Reveals Novel Gene Organization in Sex-Linked Regions.</title>
        <authorList>
            <person name="Hyden B."/>
            <person name="Feng K."/>
            <person name="Yates T.B."/>
            <person name="Jawdy S."/>
            <person name="Cereghino C."/>
            <person name="Smart L.B."/>
            <person name="Muchero W."/>
        </authorList>
    </citation>
    <scope>NUCLEOTIDE SEQUENCE</scope>
    <source>
        <tissue evidence="9">Shoot tip</tissue>
    </source>
</reference>
<proteinExistence type="inferred from homology"/>
<organism evidence="9 10">
    <name type="scientific">Salix koriyanagi</name>
    <dbReference type="NCBI Taxonomy" id="2511006"/>
    <lineage>
        <taxon>Eukaryota</taxon>
        <taxon>Viridiplantae</taxon>
        <taxon>Streptophyta</taxon>
        <taxon>Embryophyta</taxon>
        <taxon>Tracheophyta</taxon>
        <taxon>Spermatophyta</taxon>
        <taxon>Magnoliopsida</taxon>
        <taxon>eudicotyledons</taxon>
        <taxon>Gunneridae</taxon>
        <taxon>Pentapetalae</taxon>
        <taxon>rosids</taxon>
        <taxon>fabids</taxon>
        <taxon>Malpighiales</taxon>
        <taxon>Salicaceae</taxon>
        <taxon>Saliceae</taxon>
        <taxon>Salix</taxon>
    </lineage>
</organism>
<keyword evidence="3 8" id="KW-0812">Transmembrane</keyword>
<reference evidence="9" key="1">
    <citation type="submission" date="2022-11" db="EMBL/GenBank/DDBJ databases">
        <authorList>
            <person name="Hyden B.L."/>
            <person name="Feng K."/>
            <person name="Yates T."/>
            <person name="Jawdy S."/>
            <person name="Smart L.B."/>
            <person name="Muchero W."/>
        </authorList>
    </citation>
    <scope>NUCLEOTIDE SEQUENCE</scope>
    <source>
        <tissue evidence="9">Shoot tip</tissue>
    </source>
</reference>
<evidence type="ECO:0000256" key="3">
    <source>
        <dbReference type="ARBA" id="ARBA00022692"/>
    </source>
</evidence>
<evidence type="ECO:0000256" key="1">
    <source>
        <dbReference type="ARBA" id="ARBA00004141"/>
    </source>
</evidence>
<evidence type="ECO:0000256" key="2">
    <source>
        <dbReference type="ARBA" id="ARBA00006574"/>
    </source>
</evidence>
<keyword evidence="7" id="KW-0568">Pathogenesis-related protein</keyword>
<dbReference type="AlphaFoldDB" id="A0A9Q0UP04"/>
<comment type="caution">
    <text evidence="9">The sequence shown here is derived from an EMBL/GenBank/DDBJ whole genome shotgun (WGS) entry which is preliminary data.</text>
</comment>
<evidence type="ECO:0000256" key="6">
    <source>
        <dbReference type="ARBA" id="ARBA00023136"/>
    </source>
</evidence>
<dbReference type="PANTHER" id="PTHR31942">
    <property type="entry name" value="MLO-LIKE PROTEIN 1"/>
    <property type="match status" value="1"/>
</dbReference>
<feature type="transmembrane region" description="Helical" evidence="8">
    <location>
        <begin position="49"/>
        <end position="70"/>
    </location>
</feature>
<dbReference type="Pfam" id="PF03094">
    <property type="entry name" value="Mlo"/>
    <property type="match status" value="1"/>
</dbReference>
<evidence type="ECO:0000313" key="9">
    <source>
        <dbReference type="EMBL" id="KAJ6733283.1"/>
    </source>
</evidence>
<dbReference type="EMBL" id="JAPFFM010000011">
    <property type="protein sequence ID" value="KAJ6733283.1"/>
    <property type="molecule type" value="Genomic_DNA"/>
</dbReference>
<keyword evidence="5 8" id="KW-1133">Transmembrane helix</keyword>
<evidence type="ECO:0000256" key="5">
    <source>
        <dbReference type="ARBA" id="ARBA00022989"/>
    </source>
</evidence>
<dbReference type="Proteomes" id="UP001151752">
    <property type="component" value="Chromosome 7"/>
</dbReference>